<reference evidence="3 4" key="1">
    <citation type="submission" date="2023-10" db="EMBL/GenBank/DDBJ databases">
        <title>complete genome sequence of Corynebacterium pseudokroppenstedtii P15-C1.</title>
        <authorList>
            <person name="Bruggemann H."/>
            <person name="Poehlein A."/>
        </authorList>
    </citation>
    <scope>NUCLEOTIDE SEQUENCE [LARGE SCALE GENOMIC DNA]</scope>
    <source>
        <strain evidence="3 4">P15_C1</strain>
    </source>
</reference>
<dbReference type="Proteomes" id="UP001174314">
    <property type="component" value="Chromosome"/>
</dbReference>
<dbReference type="KEGG" id="cpsk:Q0N40_10505"/>
<feature type="region of interest" description="Disordered" evidence="1">
    <location>
        <begin position="37"/>
        <end position="57"/>
    </location>
</feature>
<keyword evidence="4" id="KW-1185">Reference proteome</keyword>
<feature type="transmembrane region" description="Helical" evidence="2">
    <location>
        <begin position="6"/>
        <end position="29"/>
    </location>
</feature>
<dbReference type="AlphaFoldDB" id="A0AAU0Q1A4"/>
<dbReference type="RefSeq" id="WP_236881684.1">
    <property type="nucleotide sequence ID" value="NZ_CP137757.1"/>
</dbReference>
<organism evidence="3 4">
    <name type="scientific">Corynebacterium pseudokroppenstedtii</name>
    <dbReference type="NCBI Taxonomy" id="2804917"/>
    <lineage>
        <taxon>Bacteria</taxon>
        <taxon>Bacillati</taxon>
        <taxon>Actinomycetota</taxon>
        <taxon>Actinomycetes</taxon>
        <taxon>Mycobacteriales</taxon>
        <taxon>Corynebacteriaceae</taxon>
        <taxon>Corynebacterium</taxon>
    </lineage>
</organism>
<keyword evidence="2" id="KW-0812">Transmembrane</keyword>
<protein>
    <submittedName>
        <fullName evidence="3">Uncharacterized protein</fullName>
    </submittedName>
</protein>
<accession>A0AAU0Q1A4</accession>
<gene>
    <name evidence="3" type="ORF">Q0N40_10505</name>
</gene>
<proteinExistence type="predicted"/>
<evidence type="ECO:0000256" key="2">
    <source>
        <dbReference type="SAM" id="Phobius"/>
    </source>
</evidence>
<evidence type="ECO:0000313" key="3">
    <source>
        <dbReference type="EMBL" id="WPF24924.1"/>
    </source>
</evidence>
<sequence>MFQINVQPTVAQVIAWWVYLVPVLVLFILQIRGKVFAPSAPSTSSASARSAAPATDK</sequence>
<dbReference type="EMBL" id="CP137757">
    <property type="protein sequence ID" value="WPF24924.1"/>
    <property type="molecule type" value="Genomic_DNA"/>
</dbReference>
<evidence type="ECO:0000313" key="4">
    <source>
        <dbReference type="Proteomes" id="UP001174314"/>
    </source>
</evidence>
<keyword evidence="2" id="KW-0472">Membrane</keyword>
<name>A0AAU0Q1A4_9CORY</name>
<evidence type="ECO:0000256" key="1">
    <source>
        <dbReference type="SAM" id="MobiDB-lite"/>
    </source>
</evidence>
<keyword evidence="2" id="KW-1133">Transmembrane helix</keyword>